<comment type="similarity">
    <text evidence="1 9 10">Belongs to the peptidase A8 family.</text>
</comment>
<dbReference type="AlphaFoldDB" id="A0A7X0EAG1"/>
<evidence type="ECO:0000256" key="9">
    <source>
        <dbReference type="HAMAP-Rule" id="MF_00161"/>
    </source>
</evidence>
<feature type="active site" evidence="9">
    <location>
        <position position="142"/>
    </location>
</feature>
<keyword evidence="8 9" id="KW-0472">Membrane</keyword>
<comment type="pathway">
    <text evidence="9">Protein modification; lipoprotein biosynthesis (signal peptide cleavage).</text>
</comment>
<keyword evidence="6 9" id="KW-0378">Hydrolase</keyword>
<dbReference type="PRINTS" id="PR00781">
    <property type="entry name" value="LIPOSIGPTASE"/>
</dbReference>
<comment type="caution">
    <text evidence="9">Lacks conserved residue(s) required for the propagation of feature annotation.</text>
</comment>
<protein>
    <recommendedName>
        <fullName evidence="9">Lipoprotein signal peptidase</fullName>
        <ecNumber evidence="9">3.4.23.36</ecNumber>
    </recommendedName>
    <alternativeName>
        <fullName evidence="9">Prolipoprotein signal peptidase</fullName>
    </alternativeName>
    <alternativeName>
        <fullName evidence="9">Signal peptidase II</fullName>
        <shortName evidence="9">SPase II</shortName>
    </alternativeName>
</protein>
<evidence type="ECO:0000256" key="1">
    <source>
        <dbReference type="ARBA" id="ARBA00006139"/>
    </source>
</evidence>
<dbReference type="Proteomes" id="UP000539175">
    <property type="component" value="Unassembled WGS sequence"/>
</dbReference>
<keyword evidence="3 9" id="KW-0645">Protease</keyword>
<accession>A0A7X0EAG1</accession>
<dbReference type="Pfam" id="PF01252">
    <property type="entry name" value="Peptidase_A8"/>
    <property type="match status" value="1"/>
</dbReference>
<gene>
    <name evidence="9" type="primary">lspA</name>
    <name evidence="11" type="ORF">FHS74_000070</name>
</gene>
<keyword evidence="2 9" id="KW-1003">Cell membrane</keyword>
<comment type="subcellular location">
    <subcellularLocation>
        <location evidence="9">Cell membrane</location>
        <topology evidence="9">Multi-pass membrane protein</topology>
    </subcellularLocation>
</comment>
<comment type="catalytic activity">
    <reaction evidence="9">
        <text>Release of signal peptides from bacterial membrane prolipoproteins. Hydrolyzes -Xaa-Yaa-Zaa-|-(S,diacylglyceryl)Cys-, in which Xaa is hydrophobic (preferably Leu), and Yaa (Ala or Ser) and Zaa (Gly or Ala) have small, neutral side chains.</text>
        <dbReference type="EC" id="3.4.23.36"/>
    </reaction>
</comment>
<dbReference type="GO" id="GO:0004190">
    <property type="term" value="F:aspartic-type endopeptidase activity"/>
    <property type="evidence" value="ECO:0007669"/>
    <property type="project" value="UniProtKB-UniRule"/>
</dbReference>
<dbReference type="UniPathway" id="UPA00665"/>
<dbReference type="InterPro" id="IPR001872">
    <property type="entry name" value="Peptidase_A8"/>
</dbReference>
<feature type="transmembrane region" description="Helical" evidence="9">
    <location>
        <begin position="137"/>
        <end position="159"/>
    </location>
</feature>
<keyword evidence="12" id="KW-1185">Reference proteome</keyword>
<evidence type="ECO:0000256" key="5">
    <source>
        <dbReference type="ARBA" id="ARBA00022750"/>
    </source>
</evidence>
<dbReference type="RefSeq" id="WP_246462834.1">
    <property type="nucleotide sequence ID" value="NZ_JACIIZ010000001.1"/>
</dbReference>
<sequence length="165" mass="17204">MSTMDRLRWLVPAALAWLIADQASKAWLKQALTPGVDLVALNGAVVVTPVYNPGAFLSLGAGLDDHARGLVFTVGVAAVLVALLVWSLRARSLGRWELVGAGSFLGGGLGNLVDRLAQDGVVFDFLNVGLGSLRTGIFNVADVGLMVGVALFCLGGLVAGKRRHQ</sequence>
<dbReference type="PANTHER" id="PTHR33695:SF1">
    <property type="entry name" value="LIPOPROTEIN SIGNAL PEPTIDASE"/>
    <property type="match status" value="1"/>
</dbReference>
<comment type="caution">
    <text evidence="11">The sequence shown here is derived from an EMBL/GenBank/DDBJ whole genome shotgun (WGS) entry which is preliminary data.</text>
</comment>
<evidence type="ECO:0000313" key="12">
    <source>
        <dbReference type="Proteomes" id="UP000539175"/>
    </source>
</evidence>
<keyword evidence="7 9" id="KW-1133">Transmembrane helix</keyword>
<feature type="transmembrane region" description="Helical" evidence="9">
    <location>
        <begin position="67"/>
        <end position="86"/>
    </location>
</feature>
<evidence type="ECO:0000256" key="2">
    <source>
        <dbReference type="ARBA" id="ARBA00022475"/>
    </source>
</evidence>
<dbReference type="HAMAP" id="MF_00161">
    <property type="entry name" value="LspA"/>
    <property type="match status" value="1"/>
</dbReference>
<feature type="active site" evidence="9">
    <location>
        <position position="124"/>
    </location>
</feature>
<evidence type="ECO:0000256" key="6">
    <source>
        <dbReference type="ARBA" id="ARBA00022801"/>
    </source>
</evidence>
<evidence type="ECO:0000256" key="4">
    <source>
        <dbReference type="ARBA" id="ARBA00022692"/>
    </source>
</evidence>
<reference evidence="11 12" key="1">
    <citation type="submission" date="2020-08" db="EMBL/GenBank/DDBJ databases">
        <title>Genomic Encyclopedia of Type Strains, Phase IV (KMG-IV): sequencing the most valuable type-strain genomes for metagenomic binning, comparative biology and taxonomic classification.</title>
        <authorList>
            <person name="Goeker M."/>
        </authorList>
    </citation>
    <scope>NUCLEOTIDE SEQUENCE [LARGE SCALE GENOMIC DNA]</scope>
    <source>
        <strain evidence="11 12">DSM 22198</strain>
    </source>
</reference>
<comment type="function">
    <text evidence="9">This protein specifically catalyzes the removal of signal peptides from prolipoproteins.</text>
</comment>
<keyword evidence="4 9" id="KW-0812">Transmembrane</keyword>
<name>A0A7X0EAG1_9PROT</name>
<dbReference type="GO" id="GO:0005886">
    <property type="term" value="C:plasma membrane"/>
    <property type="evidence" value="ECO:0007669"/>
    <property type="project" value="UniProtKB-SubCell"/>
</dbReference>
<evidence type="ECO:0000313" key="11">
    <source>
        <dbReference type="EMBL" id="MBB6249537.1"/>
    </source>
</evidence>
<dbReference type="GO" id="GO:0006508">
    <property type="term" value="P:proteolysis"/>
    <property type="evidence" value="ECO:0007669"/>
    <property type="project" value="UniProtKB-KW"/>
</dbReference>
<evidence type="ECO:0000256" key="10">
    <source>
        <dbReference type="RuleBase" id="RU004181"/>
    </source>
</evidence>
<evidence type="ECO:0000256" key="7">
    <source>
        <dbReference type="ARBA" id="ARBA00022989"/>
    </source>
</evidence>
<organism evidence="11 12">
    <name type="scientific">Nitrospirillum iridis</name>
    <dbReference type="NCBI Taxonomy" id="765888"/>
    <lineage>
        <taxon>Bacteria</taxon>
        <taxon>Pseudomonadati</taxon>
        <taxon>Pseudomonadota</taxon>
        <taxon>Alphaproteobacteria</taxon>
        <taxon>Rhodospirillales</taxon>
        <taxon>Azospirillaceae</taxon>
        <taxon>Nitrospirillum</taxon>
    </lineage>
</organism>
<evidence type="ECO:0000256" key="3">
    <source>
        <dbReference type="ARBA" id="ARBA00022670"/>
    </source>
</evidence>
<keyword evidence="5 9" id="KW-0064">Aspartyl protease</keyword>
<dbReference type="EMBL" id="JACIIZ010000001">
    <property type="protein sequence ID" value="MBB6249537.1"/>
    <property type="molecule type" value="Genomic_DNA"/>
</dbReference>
<dbReference type="EC" id="3.4.23.36" evidence="9"/>
<proteinExistence type="inferred from homology"/>
<evidence type="ECO:0000256" key="8">
    <source>
        <dbReference type="ARBA" id="ARBA00023136"/>
    </source>
</evidence>
<dbReference type="PANTHER" id="PTHR33695">
    <property type="entry name" value="LIPOPROTEIN SIGNAL PEPTIDASE"/>
    <property type="match status" value="1"/>
</dbReference>
<dbReference type="NCBIfam" id="TIGR00077">
    <property type="entry name" value="lspA"/>
    <property type="match status" value="1"/>
</dbReference>
<feature type="transmembrane region" description="Helical" evidence="9">
    <location>
        <begin position="98"/>
        <end position="117"/>
    </location>
</feature>